<name>A0A7S0FT29_9STRA</name>
<reference evidence="1" key="1">
    <citation type="submission" date="2021-01" db="EMBL/GenBank/DDBJ databases">
        <authorList>
            <person name="Corre E."/>
            <person name="Pelletier E."/>
            <person name="Niang G."/>
            <person name="Scheremetjew M."/>
            <person name="Finn R."/>
            <person name="Kale V."/>
            <person name="Holt S."/>
            <person name="Cochrane G."/>
            <person name="Meng A."/>
            <person name="Brown T."/>
            <person name="Cohen L."/>
        </authorList>
    </citation>
    <scope>NUCLEOTIDE SEQUENCE</scope>
    <source>
        <strain evidence="1">CCMP3303</strain>
    </source>
</reference>
<proteinExistence type="predicted"/>
<sequence length="155" mass="16423">MSSVRSKKQTISLNLSSGTLDWLDSMAREHSLPTQSKAARCCVNCAALTTTTLEEAGGDDTGGDMQSVDIELAAEQVDWLESRAGASANDADGRAKISTVLQCILHACRNAEKEEVFGVIRCKSKVAICVGAQDAVGVLEKKYGAAKVEEEISLS</sequence>
<protein>
    <submittedName>
        <fullName evidence="1">Uncharacterized protein</fullName>
    </submittedName>
</protein>
<evidence type="ECO:0000313" key="1">
    <source>
        <dbReference type="EMBL" id="CAD8378951.1"/>
    </source>
</evidence>
<dbReference type="EMBL" id="HBEJ01017603">
    <property type="protein sequence ID" value="CAD8378951.1"/>
    <property type="molecule type" value="Transcribed_RNA"/>
</dbReference>
<gene>
    <name evidence="1" type="ORF">MPOL1434_LOCUS10295</name>
</gene>
<accession>A0A7S0FT29</accession>
<dbReference type="AlphaFoldDB" id="A0A7S0FT29"/>
<organism evidence="1">
    <name type="scientific">Minutocellus polymorphus</name>
    <dbReference type="NCBI Taxonomy" id="265543"/>
    <lineage>
        <taxon>Eukaryota</taxon>
        <taxon>Sar</taxon>
        <taxon>Stramenopiles</taxon>
        <taxon>Ochrophyta</taxon>
        <taxon>Bacillariophyta</taxon>
        <taxon>Mediophyceae</taxon>
        <taxon>Cymatosirophycidae</taxon>
        <taxon>Cymatosirales</taxon>
        <taxon>Cymatosiraceae</taxon>
        <taxon>Minutocellus</taxon>
    </lineage>
</organism>